<sequence>MPLTSSPVAAYQPSSPPILEARKRPLPNESPHPAKKRPSEHEWSKEGEVDQLENLDAHLLHKYEEGLKAQINPVESCKSTIDSSLAAPLPQLGTSVFRSNRHLQGRRDAASCSRNRECMPFVPLREGNLIPSDGSGYEPEPTSQSLNLSDPNLFRIRTTSGKIFSVREKGTQTRVTYEQLISRRSTTENGKAQKSYYGIEIHKLLDQAAEDGRTKKIPPELVDSLQPSIEVITKGGKRSRTSLWTEKYRARKFTDLVGDERTHRTVLRWLKGWDSVVFPGSSRPKPKQNPFEEGVGEGIHRKIMLLTGPPGLGKTTLAHVCARQAGYEVVEINASDERSRDVVKGRIRDMVGTENVKGVNTRSDTGTIRKAGRPVCVVVDEVDGVVSGSNGSEGGFIKALMDLVALDSKNSSSLKALPGNTPMKKLRKGDRFRLLRPMILICNDVYHPSLRPLRSSSMVEIVHIRRPSLDKVVARMRAVFEKEDVACDGDGVRRLCEAAWGTNSRGGNPSSSSNTGEGDMRGILVVGEWVASKLRAMQTAADRKPVRLTRAWVEKNLLESLSYGGVSVRGVGRGGAKEAVERVFQDCAGFPRAEVSAVIDIDTEGLLGGSAGVSEAAKQRAIERLREIIDMSCETDRIMTDCFSAYPSKPFQDDTYLSKPNAAYEWLHFHDCLSSKVHAGQEWELAGYLSQSTLGFHQLFASPVKYSSADGQKRWDEDVEEDPVPFSGPKADYEASETLKQNKAVLQSVHSSLSIPLFRSFRSLEDIATDLVPYLVRLLTPNVKPIVVGGSGEQKGIASVRRNTEKVMLERAVNVMGDVGVTFERNRVDGGLSGSSSYIYRMEPPLDTLSTFETTSLNGQGMLLPVRYAIRQALDQEYHKHLIRQSAESRQARYKAGGTLDQDNFPDANVPKSGSVDEGRISKVFKPKRDFFGRIIPESGPVSGEGTRSEMKSNVKPTEKKVWVSFHEGFSK</sequence>
<feature type="domain" description="AAA+ ATPase" evidence="2">
    <location>
        <begin position="300"/>
        <end position="465"/>
    </location>
</feature>
<gene>
    <name evidence="3" type="ORF">HETSPECPRED_009262</name>
</gene>
<dbReference type="Gene3D" id="3.40.50.300">
    <property type="entry name" value="P-loop containing nucleotide triphosphate hydrolases"/>
    <property type="match status" value="1"/>
</dbReference>
<dbReference type="GO" id="GO:0016887">
    <property type="term" value="F:ATP hydrolysis activity"/>
    <property type="evidence" value="ECO:0007669"/>
    <property type="project" value="InterPro"/>
</dbReference>
<feature type="region of interest" description="Disordered" evidence="1">
    <location>
        <begin position="129"/>
        <end position="148"/>
    </location>
</feature>
<dbReference type="InterPro" id="IPR003959">
    <property type="entry name" value="ATPase_AAA_core"/>
</dbReference>
<reference evidence="3" key="1">
    <citation type="submission" date="2021-03" db="EMBL/GenBank/DDBJ databases">
        <authorList>
            <person name="Tagirdzhanova G."/>
        </authorList>
    </citation>
    <scope>NUCLEOTIDE SEQUENCE</scope>
</reference>
<comment type="caution">
    <text evidence="3">The sequence shown here is derived from an EMBL/GenBank/DDBJ whole genome shotgun (WGS) entry which is preliminary data.</text>
</comment>
<evidence type="ECO:0000259" key="2">
    <source>
        <dbReference type="SMART" id="SM00382"/>
    </source>
</evidence>
<dbReference type="PANTHER" id="PTHR23389:SF3">
    <property type="entry name" value="CHROMOSOME TRANSMISSION FIDELITY PROTEIN 18 HOMOLOG"/>
    <property type="match status" value="1"/>
</dbReference>
<feature type="compositionally biased region" description="Basic and acidic residues" evidence="1">
    <location>
        <begin position="947"/>
        <end position="956"/>
    </location>
</feature>
<dbReference type="InterPro" id="IPR003593">
    <property type="entry name" value="AAA+_ATPase"/>
</dbReference>
<dbReference type="SUPFAM" id="SSF52540">
    <property type="entry name" value="P-loop containing nucleoside triphosphate hydrolases"/>
    <property type="match status" value="1"/>
</dbReference>
<evidence type="ECO:0000313" key="4">
    <source>
        <dbReference type="Proteomes" id="UP000664521"/>
    </source>
</evidence>
<proteinExistence type="predicted"/>
<keyword evidence="4" id="KW-1185">Reference proteome</keyword>
<dbReference type="PANTHER" id="PTHR23389">
    <property type="entry name" value="CHROMOSOME TRANSMISSION FIDELITY FACTOR 18"/>
    <property type="match status" value="1"/>
</dbReference>
<evidence type="ECO:0000256" key="1">
    <source>
        <dbReference type="SAM" id="MobiDB-lite"/>
    </source>
</evidence>
<feature type="region of interest" description="Disordered" evidence="1">
    <location>
        <begin position="1"/>
        <end position="47"/>
    </location>
</feature>
<dbReference type="SMART" id="SM00382">
    <property type="entry name" value="AAA"/>
    <property type="match status" value="1"/>
</dbReference>
<dbReference type="OrthoDB" id="2195431at2759"/>
<dbReference type="InterPro" id="IPR027417">
    <property type="entry name" value="P-loop_NTPase"/>
</dbReference>
<dbReference type="GO" id="GO:0005524">
    <property type="term" value="F:ATP binding"/>
    <property type="evidence" value="ECO:0007669"/>
    <property type="project" value="InterPro"/>
</dbReference>
<evidence type="ECO:0000313" key="3">
    <source>
        <dbReference type="EMBL" id="CAF9934508.1"/>
    </source>
</evidence>
<dbReference type="Pfam" id="PF00004">
    <property type="entry name" value="AAA"/>
    <property type="match status" value="1"/>
</dbReference>
<dbReference type="EMBL" id="CAJPDS010000075">
    <property type="protein sequence ID" value="CAF9934508.1"/>
    <property type="molecule type" value="Genomic_DNA"/>
</dbReference>
<accession>A0A8H3IVR1</accession>
<feature type="region of interest" description="Disordered" evidence="1">
    <location>
        <begin position="936"/>
        <end position="956"/>
    </location>
</feature>
<dbReference type="Proteomes" id="UP000664521">
    <property type="component" value="Unassembled WGS sequence"/>
</dbReference>
<dbReference type="GO" id="GO:0005634">
    <property type="term" value="C:nucleus"/>
    <property type="evidence" value="ECO:0007669"/>
    <property type="project" value="TreeGrafter"/>
</dbReference>
<dbReference type="AlphaFoldDB" id="A0A8H3IVR1"/>
<dbReference type="CDD" id="cd00009">
    <property type="entry name" value="AAA"/>
    <property type="match status" value="1"/>
</dbReference>
<feature type="compositionally biased region" description="Basic and acidic residues" evidence="1">
    <location>
        <begin position="37"/>
        <end position="47"/>
    </location>
</feature>
<protein>
    <recommendedName>
        <fullName evidence="2">AAA+ ATPase domain-containing protein</fullName>
    </recommendedName>
</protein>
<organism evidence="3 4">
    <name type="scientific">Heterodermia speciosa</name>
    <dbReference type="NCBI Taxonomy" id="116794"/>
    <lineage>
        <taxon>Eukaryota</taxon>
        <taxon>Fungi</taxon>
        <taxon>Dikarya</taxon>
        <taxon>Ascomycota</taxon>
        <taxon>Pezizomycotina</taxon>
        <taxon>Lecanoromycetes</taxon>
        <taxon>OSLEUM clade</taxon>
        <taxon>Lecanoromycetidae</taxon>
        <taxon>Caliciales</taxon>
        <taxon>Physciaceae</taxon>
        <taxon>Heterodermia</taxon>
    </lineage>
</organism>
<dbReference type="GO" id="GO:0003677">
    <property type="term" value="F:DNA binding"/>
    <property type="evidence" value="ECO:0007669"/>
    <property type="project" value="TreeGrafter"/>
</dbReference>
<name>A0A8H3IVR1_9LECA</name>